<name>A0A0K2JH71_SPIKU</name>
<reference evidence="1 2" key="1">
    <citation type="journal article" date="2015" name="Genome Announc.">
        <title>Complete Genome Sequence of Spiroplasma kunkelii Strain CR2-3x, Causal Agent of Corn Stunt Disease in Zea mays L.</title>
        <authorList>
            <person name="Davis R.E."/>
            <person name="Shao J."/>
            <person name="Dally E.L."/>
            <person name="Zhao Y."/>
            <person name="Gasparich G.E."/>
            <person name="Gaynor B.J."/>
            <person name="Athey J.C."/>
            <person name="Harrison N.A."/>
            <person name="Donofrio N."/>
        </authorList>
    </citation>
    <scope>NUCLEOTIDE SEQUENCE [LARGE SCALE GENOMIC DNA]</scope>
    <source>
        <strain evidence="1 2">CR2-3x</strain>
    </source>
</reference>
<dbReference type="STRING" id="273035.SKUN_00867"/>
<protein>
    <submittedName>
        <fullName evidence="1">Uncharacterized protein</fullName>
    </submittedName>
</protein>
<evidence type="ECO:0000313" key="1">
    <source>
        <dbReference type="EMBL" id="ALA97757.1"/>
    </source>
</evidence>
<dbReference type="AlphaFoldDB" id="A0A0K2JH71"/>
<evidence type="ECO:0000313" key="2">
    <source>
        <dbReference type="Proteomes" id="UP000062963"/>
    </source>
</evidence>
<gene>
    <name evidence="1" type="ORF">SKUN_00867</name>
</gene>
<proteinExistence type="predicted"/>
<dbReference type="KEGG" id="skn:SKUN_00867"/>
<sequence>MNIKKILSLIGATAITTSGVAPLMAMMPNNKSSNFSTAESSSSVTRGEDKVLKNYSYKDDKKQKHFFADWIIYLSLGTIQNLYQILNNVELNDTQKSEQMIQFVVTKLIEINPNDDTNDFVSNLSKISPTVQQQIFYNDFFWSLPKIFSKTLIETSNNGIAIILNSNGEVIHLFPQ</sequence>
<accession>A0A0K2JH71</accession>
<dbReference type="Proteomes" id="UP000062963">
    <property type="component" value="Chromosome"/>
</dbReference>
<organism evidence="1 2">
    <name type="scientific">Spiroplasma kunkelii CR2-3x</name>
    <dbReference type="NCBI Taxonomy" id="273035"/>
    <lineage>
        <taxon>Bacteria</taxon>
        <taxon>Bacillati</taxon>
        <taxon>Mycoplasmatota</taxon>
        <taxon>Mollicutes</taxon>
        <taxon>Entomoplasmatales</taxon>
        <taxon>Spiroplasmataceae</taxon>
        <taxon>Spiroplasma</taxon>
    </lineage>
</organism>
<dbReference type="RefSeq" id="WP_053390955.1">
    <property type="nucleotide sequence ID" value="NZ_CP010899.1"/>
</dbReference>
<keyword evidence="2" id="KW-1185">Reference proteome</keyword>
<dbReference type="EMBL" id="CP010899">
    <property type="protein sequence ID" value="ALA97757.1"/>
    <property type="molecule type" value="Genomic_DNA"/>
</dbReference>
<dbReference type="PATRIC" id="fig|273035.7.peg.1059"/>